<organism evidence="3 4">
    <name type="scientific">Anaeramoeba flamelloides</name>
    <dbReference type="NCBI Taxonomy" id="1746091"/>
    <lineage>
        <taxon>Eukaryota</taxon>
        <taxon>Metamonada</taxon>
        <taxon>Anaeramoebidae</taxon>
        <taxon>Anaeramoeba</taxon>
    </lineage>
</organism>
<evidence type="ECO:0000259" key="2">
    <source>
        <dbReference type="PROSITE" id="PS50053"/>
    </source>
</evidence>
<name>A0ABQ8Z4M0_9EUKA</name>
<dbReference type="EMBL" id="JAOAOG010000054">
    <property type="protein sequence ID" value="KAJ6251756.1"/>
    <property type="molecule type" value="Genomic_DNA"/>
</dbReference>
<dbReference type="Pfam" id="PF00240">
    <property type="entry name" value="ubiquitin"/>
    <property type="match status" value="1"/>
</dbReference>
<reference evidence="3" key="1">
    <citation type="submission" date="2022-08" db="EMBL/GenBank/DDBJ databases">
        <title>Novel sulfate-reducing endosymbionts in the free-living metamonad Anaeramoeba.</title>
        <authorList>
            <person name="Jerlstrom-Hultqvist J."/>
            <person name="Cepicka I."/>
            <person name="Gallot-Lavallee L."/>
            <person name="Salas-Leiva D."/>
            <person name="Curtis B.A."/>
            <person name="Zahonova K."/>
            <person name="Pipaliya S."/>
            <person name="Dacks J."/>
            <person name="Roger A.J."/>
        </authorList>
    </citation>
    <scope>NUCLEOTIDE SEQUENCE</scope>
    <source>
        <strain evidence="3">Schooner1</strain>
    </source>
</reference>
<accession>A0ABQ8Z4M0</accession>
<evidence type="ECO:0000313" key="3">
    <source>
        <dbReference type="EMBL" id="KAJ6251756.1"/>
    </source>
</evidence>
<evidence type="ECO:0000313" key="4">
    <source>
        <dbReference type="Proteomes" id="UP001150062"/>
    </source>
</evidence>
<gene>
    <name evidence="3" type="ORF">M0813_01526</name>
</gene>
<evidence type="ECO:0000256" key="1">
    <source>
        <dbReference type="ARBA" id="ARBA00022786"/>
    </source>
</evidence>
<dbReference type="SUPFAM" id="SSF54236">
    <property type="entry name" value="Ubiquitin-like"/>
    <property type="match status" value="1"/>
</dbReference>
<proteinExistence type="predicted"/>
<sequence>MIEIIINDRLGNKTRIKCNLDDTIGDIKILVASQIGILPEKIRLQRWYTTLKDHITLGDYEISDGSSIDLYYQ</sequence>
<keyword evidence="1" id="KW-0833">Ubl conjugation pathway</keyword>
<feature type="domain" description="Ubiquitin-like" evidence="2">
    <location>
        <begin position="2"/>
        <end position="73"/>
    </location>
</feature>
<keyword evidence="4" id="KW-1185">Reference proteome</keyword>
<dbReference type="SMART" id="SM00213">
    <property type="entry name" value="UBQ"/>
    <property type="match status" value="1"/>
</dbReference>
<dbReference type="InterPro" id="IPR029071">
    <property type="entry name" value="Ubiquitin-like_domsf"/>
</dbReference>
<dbReference type="InterPro" id="IPR039732">
    <property type="entry name" value="Hub1/Ubl5"/>
</dbReference>
<dbReference type="Proteomes" id="UP001150062">
    <property type="component" value="Unassembled WGS sequence"/>
</dbReference>
<comment type="caution">
    <text evidence="3">The sequence shown here is derived from an EMBL/GenBank/DDBJ whole genome shotgun (WGS) entry which is preliminary data.</text>
</comment>
<dbReference type="PROSITE" id="PS50053">
    <property type="entry name" value="UBIQUITIN_2"/>
    <property type="match status" value="1"/>
</dbReference>
<dbReference type="PANTHER" id="PTHR13042">
    <property type="entry name" value="UBIQUITIN-LIKE PROTEIN 5"/>
    <property type="match status" value="1"/>
</dbReference>
<dbReference type="Gene3D" id="3.10.20.90">
    <property type="entry name" value="Phosphatidylinositol 3-kinase Catalytic Subunit, Chain A, domain 1"/>
    <property type="match status" value="1"/>
</dbReference>
<protein>
    <submittedName>
        <fullName evidence="3">Ubiquitin-like protein</fullName>
    </submittedName>
</protein>
<dbReference type="CDD" id="cd01791">
    <property type="entry name" value="Ubl_UBL5"/>
    <property type="match status" value="1"/>
</dbReference>
<dbReference type="InterPro" id="IPR000626">
    <property type="entry name" value="Ubiquitin-like_dom"/>
</dbReference>